<dbReference type="SUPFAM" id="SSF63817">
    <property type="entry name" value="Sortase"/>
    <property type="match status" value="1"/>
</dbReference>
<evidence type="ECO:0000313" key="4">
    <source>
        <dbReference type="EMBL" id="EDK24144.1"/>
    </source>
</evidence>
<keyword evidence="3" id="KW-1133">Transmembrane helix</keyword>
<evidence type="ECO:0000256" key="3">
    <source>
        <dbReference type="SAM" id="Phobius"/>
    </source>
</evidence>
<dbReference type="CDD" id="cd05827">
    <property type="entry name" value="Sortase_C"/>
    <property type="match status" value="1"/>
</dbReference>
<dbReference type="NCBIfam" id="NF033745">
    <property type="entry name" value="class_C_sortase"/>
    <property type="match status" value="1"/>
</dbReference>
<dbReference type="MEROPS" id="C60.007"/>
<proteinExistence type="predicted"/>
<dbReference type="InterPro" id="IPR005754">
    <property type="entry name" value="Sortase"/>
</dbReference>
<feature type="transmembrane region" description="Helical" evidence="3">
    <location>
        <begin position="282"/>
        <end position="303"/>
    </location>
</feature>
<comment type="caution">
    <text evidence="4">The sequence shown here is derived from an EMBL/GenBank/DDBJ whole genome shotgun (WGS) entry which is preliminary data.</text>
</comment>
<dbReference type="PaxDb" id="411460-RUMTOR_01601"/>
<sequence length="323" mass="36819">MRGLPSGSLPIRYNSRENEIKMRRKKTEKKQFYIGDIFRVIGLIIAFSVLLYPTVSNYLYEKNGSKVISAYDENAVRLSESDKREMLEAARQYNEELLGNIELLDPFSSIKKEVDERYQSLLNVNGSGMIGYIRIPKINAELPIYHGTEEKVLQSGVGHFEGTSLPIGGESTHAVLTGHRGLPSKLLFTDLDNLEKGDIFYIKVLGETFAYQVDQILTVLPENTKELTIVPGKDYVTLVTCTPYAVNTHRLLVRGYRIPYEEAVEKVPDEKIAIGLPFQMKVLFIGLFILFLILFFCGVAAYVKKRKKKREKTRREDHVSNEK</sequence>
<protein>
    <submittedName>
        <fullName evidence="4">Sortase family protein</fullName>
    </submittedName>
</protein>
<evidence type="ECO:0000313" key="5">
    <source>
        <dbReference type="Proteomes" id="UP000003577"/>
    </source>
</evidence>
<feature type="transmembrane region" description="Helical" evidence="3">
    <location>
        <begin position="32"/>
        <end position="52"/>
    </location>
</feature>
<organism evidence="4 5">
    <name type="scientific">[Ruminococcus] torques ATCC 27756</name>
    <dbReference type="NCBI Taxonomy" id="411460"/>
    <lineage>
        <taxon>Bacteria</taxon>
        <taxon>Bacillati</taxon>
        <taxon>Bacillota</taxon>
        <taxon>Clostridia</taxon>
        <taxon>Lachnospirales</taxon>
        <taxon>Lachnospiraceae</taxon>
        <taxon>Mediterraneibacter</taxon>
    </lineage>
</organism>
<keyword evidence="3" id="KW-0812">Transmembrane</keyword>
<dbReference type="GO" id="GO:0016787">
    <property type="term" value="F:hydrolase activity"/>
    <property type="evidence" value="ECO:0007669"/>
    <property type="project" value="UniProtKB-KW"/>
</dbReference>
<dbReference type="EMBL" id="AAVP02000007">
    <property type="protein sequence ID" value="EDK24144.1"/>
    <property type="molecule type" value="Genomic_DNA"/>
</dbReference>
<dbReference type="InterPro" id="IPR023365">
    <property type="entry name" value="Sortase_dom-sf"/>
</dbReference>
<dbReference type="InterPro" id="IPR042002">
    <property type="entry name" value="Sortase_C"/>
</dbReference>
<dbReference type="HOGENOM" id="CLU_045680_1_1_9"/>
<dbReference type="NCBIfam" id="TIGR01076">
    <property type="entry name" value="sortase_fam"/>
    <property type="match status" value="1"/>
</dbReference>
<accession>A5KMX8</accession>
<reference evidence="4 5" key="2">
    <citation type="submission" date="2007-04" db="EMBL/GenBank/DDBJ databases">
        <title>Draft genome sequence of Ruminococcus torques (ATCC 27756).</title>
        <authorList>
            <person name="Sudarsanam P."/>
            <person name="Ley R."/>
            <person name="Guruge J."/>
            <person name="Turnbaugh P.J."/>
            <person name="Mahowald M."/>
            <person name="Liep D."/>
            <person name="Gordon J."/>
        </authorList>
    </citation>
    <scope>NUCLEOTIDE SEQUENCE [LARGE SCALE GENOMIC DNA]</scope>
    <source>
        <strain evidence="4 5">ATCC 27756</strain>
    </source>
</reference>
<dbReference type="Pfam" id="PF04203">
    <property type="entry name" value="Sortase"/>
    <property type="match status" value="1"/>
</dbReference>
<feature type="active site" description="Proton donor/acceptor" evidence="2">
    <location>
        <position position="179"/>
    </location>
</feature>
<evidence type="ECO:0000256" key="1">
    <source>
        <dbReference type="ARBA" id="ARBA00022801"/>
    </source>
</evidence>
<dbReference type="Proteomes" id="UP000003577">
    <property type="component" value="Unassembled WGS sequence"/>
</dbReference>
<dbReference type="AlphaFoldDB" id="A5KMX8"/>
<keyword evidence="1" id="KW-0378">Hydrolase</keyword>
<feature type="active site" description="Acyl-thioester intermediate" evidence="2">
    <location>
        <position position="241"/>
    </location>
</feature>
<reference evidence="4 5" key="1">
    <citation type="submission" date="2007-03" db="EMBL/GenBank/DDBJ databases">
        <authorList>
            <person name="Fulton L."/>
            <person name="Clifton S."/>
            <person name="Fulton B."/>
            <person name="Xu J."/>
            <person name="Minx P."/>
            <person name="Pepin K.H."/>
            <person name="Johnson M."/>
            <person name="Thiruvilangam P."/>
            <person name="Bhonagiri V."/>
            <person name="Nash W.E."/>
            <person name="Mardis E.R."/>
            <person name="Wilson R.K."/>
        </authorList>
    </citation>
    <scope>NUCLEOTIDE SEQUENCE [LARGE SCALE GENOMIC DNA]</scope>
    <source>
        <strain evidence="4 5">ATCC 27756</strain>
    </source>
</reference>
<gene>
    <name evidence="4" type="ORF">RUMTOR_01601</name>
</gene>
<keyword evidence="3" id="KW-0472">Membrane</keyword>
<evidence type="ECO:0000256" key="2">
    <source>
        <dbReference type="PIRSR" id="PIRSR605754-1"/>
    </source>
</evidence>
<dbReference type="Gene3D" id="2.40.260.10">
    <property type="entry name" value="Sortase"/>
    <property type="match status" value="1"/>
</dbReference>
<name>A5KMX8_9FIRM</name>